<evidence type="ECO:0000256" key="5">
    <source>
        <dbReference type="ARBA" id="ARBA00022825"/>
    </source>
</evidence>
<evidence type="ECO:0000256" key="2">
    <source>
        <dbReference type="ARBA" id="ARBA00022670"/>
    </source>
</evidence>
<dbReference type="PRINTS" id="PR00723">
    <property type="entry name" value="SUBTILISIN"/>
</dbReference>
<dbReference type="GO" id="GO:0046872">
    <property type="term" value="F:metal ion binding"/>
    <property type="evidence" value="ECO:0007669"/>
    <property type="project" value="UniProtKB-KW"/>
</dbReference>
<dbReference type="SUPFAM" id="SSF52743">
    <property type="entry name" value="Subtilisin-like"/>
    <property type="match status" value="1"/>
</dbReference>
<feature type="active site" description="Charge relay system" evidence="6">
    <location>
        <position position="185"/>
    </location>
</feature>
<keyword evidence="5 6" id="KW-0720">Serine protease</keyword>
<gene>
    <name evidence="8" type="ORF">DNH61_08135</name>
</gene>
<dbReference type="InterPro" id="IPR050131">
    <property type="entry name" value="Peptidase_S8_subtilisin-like"/>
</dbReference>
<proteinExistence type="inferred from homology"/>
<dbReference type="Proteomes" id="UP000249522">
    <property type="component" value="Unassembled WGS sequence"/>
</dbReference>
<dbReference type="PANTHER" id="PTHR43806:SF11">
    <property type="entry name" value="CEREVISIN-RELATED"/>
    <property type="match status" value="1"/>
</dbReference>
<dbReference type="InterPro" id="IPR023827">
    <property type="entry name" value="Peptidase_S8_Asp-AS"/>
</dbReference>
<dbReference type="InterPro" id="IPR000209">
    <property type="entry name" value="Peptidase_S8/S53_dom"/>
</dbReference>
<dbReference type="PROSITE" id="PS51892">
    <property type="entry name" value="SUBTILASE"/>
    <property type="match status" value="1"/>
</dbReference>
<evidence type="ECO:0000256" key="6">
    <source>
        <dbReference type="PROSITE-ProRule" id="PRU01240"/>
    </source>
</evidence>
<feature type="active site" description="Charge relay system" evidence="6">
    <location>
        <position position="339"/>
    </location>
</feature>
<evidence type="ECO:0000256" key="1">
    <source>
        <dbReference type="ARBA" id="ARBA00011073"/>
    </source>
</evidence>
<dbReference type="CDD" id="cd07477">
    <property type="entry name" value="Peptidases_S8_Subtilisin_subset"/>
    <property type="match status" value="1"/>
</dbReference>
<protein>
    <submittedName>
        <fullName evidence="8">Peptidase S8</fullName>
    </submittedName>
</protein>
<feature type="active site" description="Charge relay system" evidence="6">
    <location>
        <position position="152"/>
    </location>
</feature>
<evidence type="ECO:0000313" key="8">
    <source>
        <dbReference type="EMBL" id="PZD96463.1"/>
    </source>
</evidence>
<name>A0A2W1LC55_9BACL</name>
<evidence type="ECO:0000259" key="7">
    <source>
        <dbReference type="Pfam" id="PF00082"/>
    </source>
</evidence>
<accession>A0A2W1LC55</accession>
<dbReference type="InterPro" id="IPR022398">
    <property type="entry name" value="Peptidase_S8_His-AS"/>
</dbReference>
<dbReference type="PROSITE" id="PS00136">
    <property type="entry name" value="SUBTILASE_ASP"/>
    <property type="match status" value="1"/>
</dbReference>
<keyword evidence="9" id="KW-1185">Reference proteome</keyword>
<evidence type="ECO:0000256" key="3">
    <source>
        <dbReference type="ARBA" id="ARBA00022723"/>
    </source>
</evidence>
<dbReference type="Gene3D" id="3.40.50.200">
    <property type="entry name" value="Peptidase S8/S53 domain"/>
    <property type="match status" value="1"/>
</dbReference>
<dbReference type="PROSITE" id="PS00137">
    <property type="entry name" value="SUBTILASE_HIS"/>
    <property type="match status" value="1"/>
</dbReference>
<dbReference type="Pfam" id="PF00082">
    <property type="entry name" value="Peptidase_S8"/>
    <property type="match status" value="1"/>
</dbReference>
<keyword evidence="4 6" id="KW-0378">Hydrolase</keyword>
<keyword evidence="3" id="KW-0479">Metal-binding</keyword>
<dbReference type="PANTHER" id="PTHR43806">
    <property type="entry name" value="PEPTIDASE S8"/>
    <property type="match status" value="1"/>
</dbReference>
<evidence type="ECO:0000256" key="4">
    <source>
        <dbReference type="ARBA" id="ARBA00022801"/>
    </source>
</evidence>
<evidence type="ECO:0000313" key="9">
    <source>
        <dbReference type="Proteomes" id="UP000249522"/>
    </source>
</evidence>
<dbReference type="EMBL" id="QKRB01000038">
    <property type="protein sequence ID" value="PZD96463.1"/>
    <property type="molecule type" value="Genomic_DNA"/>
</dbReference>
<feature type="domain" description="Peptidase S8/S53" evidence="7">
    <location>
        <begin position="143"/>
        <end position="372"/>
    </location>
</feature>
<dbReference type="GO" id="GO:0006508">
    <property type="term" value="P:proteolysis"/>
    <property type="evidence" value="ECO:0007669"/>
    <property type="project" value="UniProtKB-KW"/>
</dbReference>
<dbReference type="InterPro" id="IPR036852">
    <property type="entry name" value="Peptidase_S8/S53_dom_sf"/>
</dbReference>
<reference evidence="8 9" key="1">
    <citation type="submission" date="2018-06" db="EMBL/GenBank/DDBJ databases">
        <title>Paenibacillus imtechensis sp. nov.</title>
        <authorList>
            <person name="Pinnaka A.K."/>
            <person name="Singh H."/>
            <person name="Kaur M."/>
        </authorList>
    </citation>
    <scope>NUCLEOTIDE SEQUENCE [LARGE SCALE GENOMIC DNA]</scope>
    <source>
        <strain evidence="8 9">SMB1</strain>
    </source>
</reference>
<comment type="similarity">
    <text evidence="1 6">Belongs to the peptidase S8 family.</text>
</comment>
<dbReference type="InterPro" id="IPR015500">
    <property type="entry name" value="Peptidase_S8_subtilisin-rel"/>
</dbReference>
<keyword evidence="2 6" id="KW-0645">Protease</keyword>
<dbReference type="InterPro" id="IPR034202">
    <property type="entry name" value="Subtilisin_Carlsberg-like"/>
</dbReference>
<dbReference type="AlphaFoldDB" id="A0A2W1LC55"/>
<dbReference type="OrthoDB" id="9798386at2"/>
<comment type="caution">
    <text evidence="8">The sequence shown here is derived from an EMBL/GenBank/DDBJ whole genome shotgun (WGS) entry which is preliminary data.</text>
</comment>
<organism evidence="8 9">
    <name type="scientific">Paenibacillus sambharensis</name>
    <dbReference type="NCBI Taxonomy" id="1803190"/>
    <lineage>
        <taxon>Bacteria</taxon>
        <taxon>Bacillati</taxon>
        <taxon>Bacillota</taxon>
        <taxon>Bacilli</taxon>
        <taxon>Bacillales</taxon>
        <taxon>Paenibacillaceae</taxon>
        <taxon>Paenibacillus</taxon>
    </lineage>
</organism>
<dbReference type="GO" id="GO:0004252">
    <property type="term" value="F:serine-type endopeptidase activity"/>
    <property type="evidence" value="ECO:0007669"/>
    <property type="project" value="UniProtKB-UniRule"/>
</dbReference>
<sequence>MQHRPGLHSIVQHVPPGGTLHLDIHNLIRWLHEAAVHGPNDKKQRSILRFQNRYDYKRFLREWSKEVPRHPKLKKIREMRIIHALSCPMPASELPARLSNLFALEADPRITVHASVRKPAQDRGIPWGIQQIKAPAAWRTTTGHRVKIGVIDTGVDFNHPDLQHSLARGINLITRSMLPHDDNGHGTHIAGTIAAANRLHGMIGVAPRAIVHPVKAFDYNGSAYVSDIILGIDWCVRNRMDLINMSFGMKTRSQALLTAVTNAYNAGVIIVASSGNDGKRQSVDYPARFPQTVAVGATTRNRRIAPFSNRGAKIDIYAPGDKIISSWLNGRYNEMSGTSMATSHVAGAIALLLAKHPGLSPAEIKAILKRATQPIRGSKNARSTKAPRAGELDVVRMLHAADK</sequence>